<name>A0AAW9TQW7_RHIML</name>
<dbReference type="KEGG" id="smer:DU99_15010"/>
<dbReference type="EMBL" id="WISR01000152">
    <property type="protein sequence ID" value="MQW34472.1"/>
    <property type="molecule type" value="Genomic_DNA"/>
</dbReference>
<evidence type="ECO:0000313" key="2">
    <source>
        <dbReference type="Proteomes" id="UP000429484"/>
    </source>
</evidence>
<proteinExistence type="predicted"/>
<reference evidence="1 2" key="1">
    <citation type="journal article" date="2013" name="Genome Biol.">
        <title>Comparative genomics of the core and accessory genomes of 48 Sinorhizobium strains comprising five genospecies.</title>
        <authorList>
            <person name="Sugawara M."/>
            <person name="Epstein B."/>
            <person name="Badgley B.D."/>
            <person name="Unno T."/>
            <person name="Xu L."/>
            <person name="Reese J."/>
            <person name="Gyaneshwar P."/>
            <person name="Denny R."/>
            <person name="Mudge J."/>
            <person name="Bharti A.K."/>
            <person name="Farmer A.D."/>
            <person name="May G.D."/>
            <person name="Woodward J.E."/>
            <person name="Medigue C."/>
            <person name="Vallenet D."/>
            <person name="Lajus A."/>
            <person name="Rouy Z."/>
            <person name="Martinez-Vaz B."/>
            <person name="Tiffin P."/>
            <person name="Young N.D."/>
            <person name="Sadowsky M.J."/>
        </authorList>
    </citation>
    <scope>NUCLEOTIDE SEQUENCE [LARGE SCALE GENOMIC DNA]</scope>
    <source>
        <strain evidence="1 2">N6B1</strain>
    </source>
</reference>
<comment type="caution">
    <text evidence="1">The sequence shown here is derived from an EMBL/GenBank/DDBJ whole genome shotgun (WGS) entry which is preliminary data.</text>
</comment>
<gene>
    <name evidence="1" type="ORF">GHK53_17145</name>
</gene>
<protein>
    <submittedName>
        <fullName evidence="1">Uncharacterized protein</fullName>
    </submittedName>
</protein>
<organism evidence="1 2">
    <name type="scientific">Rhizobium meliloti</name>
    <name type="common">Ensifer meliloti</name>
    <name type="synonym">Sinorhizobium meliloti</name>
    <dbReference type="NCBI Taxonomy" id="382"/>
    <lineage>
        <taxon>Bacteria</taxon>
        <taxon>Pseudomonadati</taxon>
        <taxon>Pseudomonadota</taxon>
        <taxon>Alphaproteobacteria</taxon>
        <taxon>Hyphomicrobiales</taxon>
        <taxon>Rhizobiaceae</taxon>
        <taxon>Sinorhizobium/Ensifer group</taxon>
        <taxon>Sinorhizobium</taxon>
    </lineage>
</organism>
<dbReference type="Proteomes" id="UP000429484">
    <property type="component" value="Unassembled WGS sequence"/>
</dbReference>
<accession>A0AAW9TQW7</accession>
<sequence length="109" mass="12346">MTVIDCTKLERDAGGKPHTLFLIPLRVGQEDRMPAPKEMDSALTSLPLRIGAYVPDDLLEDWFAPGTGMNPPSEKALTEAAAYGRRFECEFKYYPERKEGVFWKWVPAI</sequence>
<evidence type="ECO:0000313" key="1">
    <source>
        <dbReference type="EMBL" id="MQW34472.1"/>
    </source>
</evidence>
<dbReference type="AlphaFoldDB" id="A0AAW9TQW7"/>